<evidence type="ECO:0000313" key="4">
    <source>
        <dbReference type="Proteomes" id="UP000606003"/>
    </source>
</evidence>
<dbReference type="CDD" id="cd01832">
    <property type="entry name" value="SGNH_hydrolase_like_1"/>
    <property type="match status" value="1"/>
</dbReference>
<feature type="domain" description="SGNH hydrolase-type esterase" evidence="2">
    <location>
        <begin position="44"/>
        <end position="219"/>
    </location>
</feature>
<proteinExistence type="predicted"/>
<dbReference type="GO" id="GO:0016787">
    <property type="term" value="F:hydrolase activity"/>
    <property type="evidence" value="ECO:0007669"/>
    <property type="project" value="UniProtKB-KW"/>
</dbReference>
<comment type="caution">
    <text evidence="3">The sequence shown here is derived from an EMBL/GenBank/DDBJ whole genome shotgun (WGS) entry which is preliminary data.</text>
</comment>
<evidence type="ECO:0000256" key="1">
    <source>
        <dbReference type="SAM" id="SignalP"/>
    </source>
</evidence>
<dbReference type="RefSeq" id="WP_190927924.1">
    <property type="nucleotide sequence ID" value="NZ_JACXAC010000006.1"/>
</dbReference>
<dbReference type="SUPFAM" id="SSF52266">
    <property type="entry name" value="SGNH hydrolase"/>
    <property type="match status" value="1"/>
</dbReference>
<dbReference type="PROSITE" id="PS51257">
    <property type="entry name" value="PROKAR_LIPOPROTEIN"/>
    <property type="match status" value="1"/>
</dbReference>
<feature type="signal peptide" evidence="1">
    <location>
        <begin position="1"/>
        <end position="20"/>
    </location>
</feature>
<reference evidence="3 4" key="1">
    <citation type="submission" date="2020-09" db="EMBL/GenBank/DDBJ databases">
        <authorList>
            <person name="Kim M.K."/>
        </authorList>
    </citation>
    <scope>NUCLEOTIDE SEQUENCE [LARGE SCALE GENOMIC DNA]</scope>
    <source>
        <strain evidence="3 4">BT189</strain>
    </source>
</reference>
<dbReference type="Gene3D" id="3.40.50.1110">
    <property type="entry name" value="SGNH hydrolase"/>
    <property type="match status" value="1"/>
</dbReference>
<name>A0ABR8JZ73_9BACT</name>
<dbReference type="Pfam" id="PF13472">
    <property type="entry name" value="Lipase_GDSL_2"/>
    <property type="match status" value="1"/>
</dbReference>
<accession>A0ABR8JZ73</accession>
<dbReference type="InterPro" id="IPR013830">
    <property type="entry name" value="SGNH_hydro"/>
</dbReference>
<evidence type="ECO:0000259" key="2">
    <source>
        <dbReference type="Pfam" id="PF13472"/>
    </source>
</evidence>
<gene>
    <name evidence="3" type="ORF">IC234_19390</name>
</gene>
<protein>
    <submittedName>
        <fullName evidence="3">SGNH/GDSL hydrolase family protein</fullName>
    </submittedName>
</protein>
<sequence>MNRLFSFALAVLLAGSTGCATPEVAPAAGSGGGTASPTALTYLALGDSYTIGEGAAAADRWPTQLAGLLTAQGPAVAAPDYIARTGWTTAELQDALAAAKPASSYGLVSLLIGVNNQYRGQSVPQYRVEFRALLQQAVGFAGGRPGRVVVLSIPDWGQSPFGQRQGRAPATIGLEIDQFNAVAQDECRQANVAFVDITPLTRAAAGTSSQFTSDGLHYSGPQMRLWAERALPVAQALLSVK</sequence>
<dbReference type="InterPro" id="IPR036514">
    <property type="entry name" value="SGNH_hydro_sf"/>
</dbReference>
<keyword evidence="3" id="KW-0378">Hydrolase</keyword>
<dbReference type="EMBL" id="JACXAC010000006">
    <property type="protein sequence ID" value="MBD2724301.1"/>
    <property type="molecule type" value="Genomic_DNA"/>
</dbReference>
<dbReference type="Proteomes" id="UP000606003">
    <property type="component" value="Unassembled WGS sequence"/>
</dbReference>
<feature type="chain" id="PRO_5046147403" evidence="1">
    <location>
        <begin position="21"/>
        <end position="241"/>
    </location>
</feature>
<keyword evidence="4" id="KW-1185">Reference proteome</keyword>
<evidence type="ECO:0000313" key="3">
    <source>
        <dbReference type="EMBL" id="MBD2724301.1"/>
    </source>
</evidence>
<organism evidence="3 4">
    <name type="scientific">Hymenobacter armeniacus</name>
    <dbReference type="NCBI Taxonomy" id="2771358"/>
    <lineage>
        <taxon>Bacteria</taxon>
        <taxon>Pseudomonadati</taxon>
        <taxon>Bacteroidota</taxon>
        <taxon>Cytophagia</taxon>
        <taxon>Cytophagales</taxon>
        <taxon>Hymenobacteraceae</taxon>
        <taxon>Hymenobacter</taxon>
    </lineage>
</organism>
<keyword evidence="1" id="KW-0732">Signal</keyword>